<accession>A0A9W4XJP6</accession>
<dbReference type="Proteomes" id="UP001152885">
    <property type="component" value="Unassembled WGS sequence"/>
</dbReference>
<dbReference type="AlphaFoldDB" id="A0A9W4XJP6"/>
<sequence length="127" mass="15049">MFPGLLKFEKGFAETDKLWESNRKESKHMRNIRVARLLNDIFKENYNDEKTVINLITHKGVIKSILHVVNHEKIDIQPGEMFMVIIKRVEFGKVKYSAKADWIYFKEICPEYPKNLPSQDESIYETD</sequence>
<evidence type="ECO:0000313" key="2">
    <source>
        <dbReference type="Proteomes" id="UP001152885"/>
    </source>
</evidence>
<evidence type="ECO:0000313" key="1">
    <source>
        <dbReference type="EMBL" id="CAI5756229.1"/>
    </source>
</evidence>
<gene>
    <name evidence="1" type="ORF">CANVERA_P0746</name>
</gene>
<reference evidence="1" key="1">
    <citation type="submission" date="2022-12" db="EMBL/GenBank/DDBJ databases">
        <authorList>
            <person name="Brejova B."/>
        </authorList>
    </citation>
    <scope>NUCLEOTIDE SEQUENCE</scope>
</reference>
<organism evidence="1 2">
    <name type="scientific">Candida verbasci</name>
    <dbReference type="NCBI Taxonomy" id="1227364"/>
    <lineage>
        <taxon>Eukaryota</taxon>
        <taxon>Fungi</taxon>
        <taxon>Dikarya</taxon>
        <taxon>Ascomycota</taxon>
        <taxon>Saccharomycotina</taxon>
        <taxon>Pichiomycetes</taxon>
        <taxon>Debaryomycetaceae</taxon>
        <taxon>Candida/Lodderomyces clade</taxon>
        <taxon>Candida</taxon>
    </lineage>
</organism>
<keyword evidence="2" id="KW-1185">Reference proteome</keyword>
<dbReference type="OrthoDB" id="496981at2759"/>
<proteinExistence type="predicted"/>
<name>A0A9W4XJP6_9ASCO</name>
<protein>
    <submittedName>
        <fullName evidence="1">Uncharacterized protein</fullName>
    </submittedName>
</protein>
<dbReference type="EMBL" id="CANTUO010000001">
    <property type="protein sequence ID" value="CAI5756229.1"/>
    <property type="molecule type" value="Genomic_DNA"/>
</dbReference>
<comment type="caution">
    <text evidence="1">The sequence shown here is derived from an EMBL/GenBank/DDBJ whole genome shotgun (WGS) entry which is preliminary data.</text>
</comment>